<dbReference type="AlphaFoldDB" id="A0A9Y1FM46"/>
<reference evidence="1" key="1">
    <citation type="journal article" date="2022" name="Nat. Microbiol.">
        <title>Unique mobile elements and scalable gene flow at the prokaryote-eukaryote boundary revealed by circularized Asgard archaea genomes.</title>
        <authorList>
            <person name="Wu F."/>
            <person name="Speth D.R."/>
            <person name="Philosof A."/>
            <person name="Cremiere A."/>
            <person name="Narayanan A."/>
            <person name="Barco R.A."/>
            <person name="Connon S.A."/>
            <person name="Amend J.P."/>
            <person name="Antoshechkin I.A."/>
            <person name="Orphan V.J."/>
        </authorList>
    </citation>
    <scope>NUCLEOTIDE SEQUENCE</scope>
    <source>
        <strain evidence="1">PM71</strain>
    </source>
</reference>
<dbReference type="Proteomes" id="UP001201020">
    <property type="component" value="Chromosome"/>
</dbReference>
<gene>
    <name evidence="1" type="ORF">K9W45_04255</name>
</gene>
<sequence>MTVQTFVLSPKILDDNSENSTLIMYRSKILVSLLISLRKNGILLKPEGFSLPIKSKTLSLIPIEERLIIEEMLSNMQNNRRIIEIKIEGKKKKDECIAYCEIQSRENPDWIILPYNNCRNKCEIGKLSSSYVSEELITEIDFYNKIQNTSLNLAELNNLTEVHSRFIKKIFRFAKEVMIVDRYLGVNLVNNKRHYKTLNWLVKQFEKENIRNGNFIICTTTPKANRYNPQSTKKNIMDWLGLYSNSSIHIEVRHYNFCSSLDNDIKFPHERVLHTDQFNFKIDYGFEFIMDDDTGKPTLKEKEGILVDFYDKWKSVTLKRLRELDDPEIFTNKTSYCSN</sequence>
<organism evidence="1">
    <name type="scientific">Candidatus Heimdallarchaeum aukensis</name>
    <dbReference type="NCBI Taxonomy" id="2876573"/>
    <lineage>
        <taxon>Archaea</taxon>
        <taxon>Promethearchaeati</taxon>
        <taxon>Candidatus Heimdallarchaeota</taxon>
        <taxon>Candidatus Heimdallarchaeia (ex Rinke et al. 2021) (nom. nud.)</taxon>
        <taxon>Candidatus Heimdallarchaeales</taxon>
        <taxon>Candidatus Heimdallarchaeaceae</taxon>
        <taxon>Candidatus Heimdallarchaeum</taxon>
    </lineage>
</organism>
<protein>
    <submittedName>
        <fullName evidence="1">Uncharacterized protein</fullName>
    </submittedName>
</protein>
<accession>A0A9Y1FM46</accession>
<name>A0A9Y1FM46_9ARCH</name>
<dbReference type="EMBL" id="CP084166">
    <property type="protein sequence ID" value="UJG41681.1"/>
    <property type="molecule type" value="Genomic_DNA"/>
</dbReference>
<evidence type="ECO:0000313" key="1">
    <source>
        <dbReference type="EMBL" id="UJG41681.1"/>
    </source>
</evidence>
<proteinExistence type="predicted"/>